<dbReference type="AlphaFoldDB" id="A0AA86UKA8"/>
<dbReference type="Proteomes" id="UP001642409">
    <property type="component" value="Unassembled WGS sequence"/>
</dbReference>
<evidence type="ECO:0000256" key="1">
    <source>
        <dbReference type="SAM" id="MobiDB-lite"/>
    </source>
</evidence>
<reference evidence="2" key="1">
    <citation type="submission" date="2023-06" db="EMBL/GenBank/DDBJ databases">
        <authorList>
            <person name="Kurt Z."/>
        </authorList>
    </citation>
    <scope>NUCLEOTIDE SEQUENCE</scope>
</reference>
<proteinExistence type="predicted"/>
<feature type="region of interest" description="Disordered" evidence="1">
    <location>
        <begin position="240"/>
        <end position="278"/>
    </location>
</feature>
<sequence>MFQQMLRECTKFDFEFIDSVLTQLELIEDGADEFLDIFCADYRQTFIPDHQALKFIEPSKNLSAHELLPLQNDIKKITNDNLLLLTVAGSIRNELDANDYSLVHSTFHEQLKENKNVKNLDEICGFCTCENGHLHINSFNRGEDEDLNECVVCGWALVEEYKYLSKGNLLKQKQAVKLARRANSKQVKLIKQKRFQLAQQIKGKVVQCQLRRKCQLKIEEELMDEEIECMVDDCEDFDYAENDTEENEESDEEISFIDDEEMEPEMDEPKTSQPLVPESTKLVVSSLHTEFILEEESEIC</sequence>
<feature type="compositionally biased region" description="Acidic residues" evidence="1">
    <location>
        <begin position="240"/>
        <end position="266"/>
    </location>
</feature>
<evidence type="ECO:0000313" key="4">
    <source>
        <dbReference type="Proteomes" id="UP001642409"/>
    </source>
</evidence>
<keyword evidence="4" id="KW-1185">Reference proteome</keyword>
<evidence type="ECO:0000313" key="2">
    <source>
        <dbReference type="EMBL" id="CAI9954492.1"/>
    </source>
</evidence>
<evidence type="ECO:0000313" key="3">
    <source>
        <dbReference type="EMBL" id="CAL6023666.1"/>
    </source>
</evidence>
<accession>A0AA86UKA8</accession>
<organism evidence="2">
    <name type="scientific">Hexamita inflata</name>
    <dbReference type="NCBI Taxonomy" id="28002"/>
    <lineage>
        <taxon>Eukaryota</taxon>
        <taxon>Metamonada</taxon>
        <taxon>Diplomonadida</taxon>
        <taxon>Hexamitidae</taxon>
        <taxon>Hexamitinae</taxon>
        <taxon>Hexamita</taxon>
    </lineage>
</organism>
<name>A0AA86UKA8_9EUKA</name>
<reference evidence="3 4" key="2">
    <citation type="submission" date="2024-07" db="EMBL/GenBank/DDBJ databases">
        <authorList>
            <person name="Akdeniz Z."/>
        </authorList>
    </citation>
    <scope>NUCLEOTIDE SEQUENCE [LARGE SCALE GENOMIC DNA]</scope>
</reference>
<dbReference type="EMBL" id="CATOUU010000849">
    <property type="protein sequence ID" value="CAI9954492.1"/>
    <property type="molecule type" value="Genomic_DNA"/>
</dbReference>
<comment type="caution">
    <text evidence="2">The sequence shown here is derived from an EMBL/GenBank/DDBJ whole genome shotgun (WGS) entry which is preliminary data.</text>
</comment>
<dbReference type="EMBL" id="CAXDID020000094">
    <property type="protein sequence ID" value="CAL6023666.1"/>
    <property type="molecule type" value="Genomic_DNA"/>
</dbReference>
<protein>
    <submittedName>
        <fullName evidence="3">Hypothetical_protein</fullName>
    </submittedName>
</protein>
<gene>
    <name evidence="3" type="ORF">HINF_LOCUS29242</name>
    <name evidence="2" type="ORF">HINF_LOCUS42137</name>
</gene>